<reference evidence="4 5" key="2">
    <citation type="submission" date="2020-08" db="EMBL/GenBank/DDBJ databases">
        <authorList>
            <person name="Partida-Martinez L."/>
            <person name="Huntemann M."/>
            <person name="Clum A."/>
            <person name="Wang J."/>
            <person name="Palaniappan K."/>
            <person name="Ritter S."/>
            <person name="Chen I.-M."/>
            <person name="Stamatis D."/>
            <person name="Reddy T."/>
            <person name="O'Malley R."/>
            <person name="Daum C."/>
            <person name="Shapiro N."/>
            <person name="Ivanova N."/>
            <person name="Kyrpides N."/>
            <person name="Woyke T."/>
        </authorList>
    </citation>
    <scope>NUCLEOTIDE SEQUENCE [LARGE SCALE GENOMIC DNA]</scope>
    <source>
        <strain evidence="4 5">AS2.23</strain>
    </source>
</reference>
<keyword evidence="1 2" id="KW-0732">Signal</keyword>
<dbReference type="AlphaFoldDB" id="A0A7W4TJ77"/>
<reference evidence="4 5" key="1">
    <citation type="submission" date="2020-08" db="EMBL/GenBank/DDBJ databases">
        <title>The Agave Microbiome: Exploring the role of microbial communities in plant adaptations to desert environments.</title>
        <authorList>
            <person name="Partida-Martinez L.P."/>
        </authorList>
    </citation>
    <scope>NUCLEOTIDE SEQUENCE [LARGE SCALE GENOMIC DNA]</scope>
    <source>
        <strain evidence="4 5">AS2.23</strain>
    </source>
</reference>
<keyword evidence="4" id="KW-0378">Hydrolase</keyword>
<dbReference type="SUPFAM" id="SSF51261">
    <property type="entry name" value="Duplicated hybrid motif"/>
    <property type="match status" value="1"/>
</dbReference>
<name>A0A7W4TJ77_KINRA</name>
<feature type="signal peptide" evidence="2">
    <location>
        <begin position="1"/>
        <end position="20"/>
    </location>
</feature>
<gene>
    <name evidence="4" type="ORF">FHR75_000688</name>
</gene>
<dbReference type="Proteomes" id="UP000533269">
    <property type="component" value="Unassembled WGS sequence"/>
</dbReference>
<evidence type="ECO:0000313" key="5">
    <source>
        <dbReference type="Proteomes" id="UP000533269"/>
    </source>
</evidence>
<comment type="caution">
    <text evidence="4">The sequence shown here is derived from an EMBL/GenBank/DDBJ whole genome shotgun (WGS) entry which is preliminary data.</text>
</comment>
<dbReference type="Pfam" id="PF01551">
    <property type="entry name" value="Peptidase_M23"/>
    <property type="match status" value="1"/>
</dbReference>
<evidence type="ECO:0000313" key="4">
    <source>
        <dbReference type="EMBL" id="MBB2899900.1"/>
    </source>
</evidence>
<evidence type="ECO:0000259" key="3">
    <source>
        <dbReference type="Pfam" id="PF01551"/>
    </source>
</evidence>
<dbReference type="GO" id="GO:0004222">
    <property type="term" value="F:metalloendopeptidase activity"/>
    <property type="evidence" value="ECO:0007669"/>
    <property type="project" value="TreeGrafter"/>
</dbReference>
<dbReference type="InterPro" id="IPR050570">
    <property type="entry name" value="Cell_wall_metabolism_enzyme"/>
</dbReference>
<dbReference type="PANTHER" id="PTHR21666:SF289">
    <property type="entry name" value="L-ALA--D-GLU ENDOPEPTIDASE"/>
    <property type="match status" value="1"/>
</dbReference>
<evidence type="ECO:0000256" key="1">
    <source>
        <dbReference type="ARBA" id="ARBA00022729"/>
    </source>
</evidence>
<accession>A0A7W4TJ77</accession>
<dbReference type="Gene3D" id="2.70.70.10">
    <property type="entry name" value="Glucose Permease (Domain IIA)"/>
    <property type="match status" value="1"/>
</dbReference>
<sequence length="177" mass="17350">MLTSALPTGLVALASTLVVAGLAVTAVGAPEPAPPAAGAGGERWVWPVAPPRVVRGFDAVGRYEAGHRGVDLAAAPGAPVVAVAAGSVTFAGQVAGRPVVVVAHAGGLRSTYEPVSADVVAGEAVRGGQRVGTLAAPAHCAGATSCLHLGLRAGEDYLDPLGRLRAAAPVLLPLGRP</sequence>
<dbReference type="InterPro" id="IPR011055">
    <property type="entry name" value="Dup_hybrid_motif"/>
</dbReference>
<protein>
    <submittedName>
        <fullName evidence="4">Murein DD-endopeptidase MepM/ murein hydrolase activator NlpD</fullName>
    </submittedName>
</protein>
<dbReference type="RefSeq" id="WP_183390374.1">
    <property type="nucleotide sequence ID" value="NZ_JACHVY010000001.1"/>
</dbReference>
<organism evidence="4 5">
    <name type="scientific">Kineococcus radiotolerans</name>
    <dbReference type="NCBI Taxonomy" id="131568"/>
    <lineage>
        <taxon>Bacteria</taxon>
        <taxon>Bacillati</taxon>
        <taxon>Actinomycetota</taxon>
        <taxon>Actinomycetes</taxon>
        <taxon>Kineosporiales</taxon>
        <taxon>Kineosporiaceae</taxon>
        <taxon>Kineococcus</taxon>
    </lineage>
</organism>
<dbReference type="InterPro" id="IPR016047">
    <property type="entry name" value="M23ase_b-sheet_dom"/>
</dbReference>
<feature type="domain" description="M23ase beta-sheet core" evidence="3">
    <location>
        <begin position="66"/>
        <end position="160"/>
    </location>
</feature>
<dbReference type="EMBL" id="JACHVY010000001">
    <property type="protein sequence ID" value="MBB2899900.1"/>
    <property type="molecule type" value="Genomic_DNA"/>
</dbReference>
<feature type="chain" id="PRO_5038548154" evidence="2">
    <location>
        <begin position="21"/>
        <end position="177"/>
    </location>
</feature>
<dbReference type="PANTHER" id="PTHR21666">
    <property type="entry name" value="PEPTIDASE-RELATED"/>
    <property type="match status" value="1"/>
</dbReference>
<proteinExistence type="predicted"/>
<evidence type="ECO:0000256" key="2">
    <source>
        <dbReference type="SAM" id="SignalP"/>
    </source>
</evidence>